<dbReference type="GO" id="GO:0000775">
    <property type="term" value="C:chromosome, centromeric region"/>
    <property type="evidence" value="ECO:0007669"/>
    <property type="project" value="InterPro"/>
</dbReference>
<dbReference type="RefSeq" id="XP_020662289.2">
    <property type="nucleotide sequence ID" value="XM_020806630.2"/>
</dbReference>
<keyword evidence="2" id="KW-1185">Reference proteome</keyword>
<proteinExistence type="predicted"/>
<evidence type="ECO:0000256" key="1">
    <source>
        <dbReference type="SAM" id="Coils"/>
    </source>
</evidence>
<dbReference type="CTD" id="401541"/>
<dbReference type="AlphaFoldDB" id="A0A6J0UVQ4"/>
<dbReference type="RefSeq" id="XP_020662288.2">
    <property type="nucleotide sequence ID" value="XM_020806629.2"/>
</dbReference>
<dbReference type="PANTHER" id="PTHR28577">
    <property type="entry name" value="CENTROMERE PROTEIN P"/>
    <property type="match status" value="1"/>
</dbReference>
<gene>
    <name evidence="3 4 5" type="primary">CENPP</name>
</gene>
<dbReference type="GO" id="GO:0005634">
    <property type="term" value="C:nucleus"/>
    <property type="evidence" value="ECO:0007669"/>
    <property type="project" value="TreeGrafter"/>
</dbReference>
<sequence>MDNNHIQVYKDEIRSLEEEIKMLAEEYECSQHGSMAYSDGEIRMDMKSFKGNLQEDLKHYESFPDLEAQLDLLESDLSFIMKLTGICFTYYSRQPVEKNGIKIAHKYRLSGNCQSVSFQVEFQLLGGNQNSKNISAIVSDLNIIIESEEHSDLSRLVSRVEETGNLLMFFKSLSCFSKWCEHRKSTFNYFKSKYPDVVVLPEGMSGDYMILRNTQLPGFELMIVWKIHVEEEGKVIPALDLLHKIPISVEKANKFISNAPYCFRSLLHVLGIEASIETLITSICKGK</sequence>
<evidence type="ECO:0000313" key="3">
    <source>
        <dbReference type="RefSeq" id="XP_020662288.2"/>
    </source>
</evidence>
<dbReference type="GeneID" id="110085977"/>
<accession>A0A6J0UVQ4</accession>
<organism evidence="2 4">
    <name type="scientific">Pogona vitticeps</name>
    <name type="common">central bearded dragon</name>
    <dbReference type="NCBI Taxonomy" id="103695"/>
    <lineage>
        <taxon>Eukaryota</taxon>
        <taxon>Metazoa</taxon>
        <taxon>Chordata</taxon>
        <taxon>Craniata</taxon>
        <taxon>Vertebrata</taxon>
        <taxon>Euteleostomi</taxon>
        <taxon>Lepidosauria</taxon>
        <taxon>Squamata</taxon>
        <taxon>Bifurcata</taxon>
        <taxon>Unidentata</taxon>
        <taxon>Episquamata</taxon>
        <taxon>Toxicofera</taxon>
        <taxon>Iguania</taxon>
        <taxon>Acrodonta</taxon>
        <taxon>Agamidae</taxon>
        <taxon>Amphibolurinae</taxon>
        <taxon>Pogona</taxon>
    </lineage>
</organism>
<evidence type="ECO:0000313" key="4">
    <source>
        <dbReference type="RefSeq" id="XP_020662289.2"/>
    </source>
</evidence>
<reference evidence="2 3" key="1">
    <citation type="submission" date="2025-05" db="UniProtKB">
        <authorList>
            <consortium name="RefSeq"/>
        </authorList>
    </citation>
    <scope>NUCLEOTIDE SEQUENCE [LARGE SCALE GENOMIC DNA]</scope>
</reference>
<dbReference type="PANTHER" id="PTHR28577:SF1">
    <property type="entry name" value="CENTROMERE PROTEIN P"/>
    <property type="match status" value="1"/>
</dbReference>
<dbReference type="Proteomes" id="UP001652642">
    <property type="component" value="Chromosome 2"/>
</dbReference>
<dbReference type="GO" id="GO:0034080">
    <property type="term" value="P:CENP-A containing chromatin assembly"/>
    <property type="evidence" value="ECO:0007669"/>
    <property type="project" value="InterPro"/>
</dbReference>
<dbReference type="OrthoDB" id="5976950at2759"/>
<dbReference type="InterPro" id="IPR027801">
    <property type="entry name" value="CENP-P"/>
</dbReference>
<dbReference type="Pfam" id="PF13096">
    <property type="entry name" value="CENP-P"/>
    <property type="match status" value="1"/>
</dbReference>
<feature type="coiled-coil region" evidence="1">
    <location>
        <begin position="6"/>
        <end position="33"/>
    </location>
</feature>
<keyword evidence="1" id="KW-0175">Coiled coil</keyword>
<evidence type="ECO:0000313" key="5">
    <source>
        <dbReference type="RefSeq" id="XP_072845846.1"/>
    </source>
</evidence>
<dbReference type="KEGG" id="pvt:110085977"/>
<evidence type="ECO:0000313" key="2">
    <source>
        <dbReference type="Proteomes" id="UP001652642"/>
    </source>
</evidence>
<dbReference type="RefSeq" id="XP_072845846.1">
    <property type="nucleotide sequence ID" value="XM_072989745.1"/>
</dbReference>
<protein>
    <submittedName>
        <fullName evidence="3 4">Centromere protein P</fullName>
    </submittedName>
</protein>
<name>A0A6J0UVQ4_9SAUR</name>